<dbReference type="Pfam" id="PF00984">
    <property type="entry name" value="UDPG_MGDP_dh"/>
    <property type="match status" value="1"/>
</dbReference>
<dbReference type="InterPro" id="IPR013328">
    <property type="entry name" value="6PGD_dom2"/>
</dbReference>
<dbReference type="PANTHER" id="PTHR43750">
    <property type="entry name" value="UDP-GLUCOSE 6-DEHYDROGENASE TUAD"/>
    <property type="match status" value="1"/>
</dbReference>
<name>A0A6C0H7W9_9ZZZZ</name>
<dbReference type="Gene3D" id="3.40.50.720">
    <property type="entry name" value="NAD(P)-binding Rossmann-like Domain"/>
    <property type="match status" value="1"/>
</dbReference>
<dbReference type="SUPFAM" id="SSF51735">
    <property type="entry name" value="NAD(P)-binding Rossmann-fold domains"/>
    <property type="match status" value="1"/>
</dbReference>
<evidence type="ECO:0000259" key="3">
    <source>
        <dbReference type="Pfam" id="PF03721"/>
    </source>
</evidence>
<dbReference type="InterPro" id="IPR008927">
    <property type="entry name" value="6-PGluconate_DH-like_C_sf"/>
</dbReference>
<reference evidence="4" key="1">
    <citation type="journal article" date="2020" name="Nature">
        <title>Giant virus diversity and host interactions through global metagenomics.</title>
        <authorList>
            <person name="Schulz F."/>
            <person name="Roux S."/>
            <person name="Paez-Espino D."/>
            <person name="Jungbluth S."/>
            <person name="Walsh D.A."/>
            <person name="Denef V.J."/>
            <person name="McMahon K.D."/>
            <person name="Konstantinidis K.T."/>
            <person name="Eloe-Fadrosh E.A."/>
            <person name="Kyrpides N.C."/>
            <person name="Woyke T."/>
        </authorList>
    </citation>
    <scope>NUCLEOTIDE SEQUENCE</scope>
    <source>
        <strain evidence="4">GVMAG-M-3300023179-73</strain>
    </source>
</reference>
<accession>A0A6C0H7W9</accession>
<comment type="similarity">
    <text evidence="1">Belongs to the UDP-glucose/GDP-mannose dehydrogenase family.</text>
</comment>
<feature type="domain" description="UDP-glucose/GDP-mannose dehydrogenase N-terminal" evidence="3">
    <location>
        <begin position="47"/>
        <end position="158"/>
    </location>
</feature>
<dbReference type="InterPro" id="IPR001732">
    <property type="entry name" value="UDP-Glc/GDP-Man_DH_N"/>
</dbReference>
<dbReference type="PANTHER" id="PTHR43750:SF3">
    <property type="entry name" value="UDP-GLUCOSE 6-DEHYDROGENASE TUAD"/>
    <property type="match status" value="1"/>
</dbReference>
<dbReference type="GO" id="GO:0051287">
    <property type="term" value="F:NAD binding"/>
    <property type="evidence" value="ECO:0007669"/>
    <property type="project" value="InterPro"/>
</dbReference>
<dbReference type="EMBL" id="MN739891">
    <property type="protein sequence ID" value="QHT76235.1"/>
    <property type="molecule type" value="Genomic_DNA"/>
</dbReference>
<protein>
    <submittedName>
        <fullName evidence="4">Uncharacterized protein</fullName>
    </submittedName>
</protein>
<dbReference type="AlphaFoldDB" id="A0A6C0H7W9"/>
<dbReference type="GO" id="GO:0016616">
    <property type="term" value="F:oxidoreductase activity, acting on the CH-OH group of donors, NAD or NADP as acceptor"/>
    <property type="evidence" value="ECO:0007669"/>
    <property type="project" value="InterPro"/>
</dbReference>
<proteinExistence type="inferred from homology"/>
<organism evidence="4">
    <name type="scientific">viral metagenome</name>
    <dbReference type="NCBI Taxonomy" id="1070528"/>
    <lineage>
        <taxon>unclassified sequences</taxon>
        <taxon>metagenomes</taxon>
        <taxon>organismal metagenomes</taxon>
    </lineage>
</organism>
<evidence type="ECO:0000256" key="1">
    <source>
        <dbReference type="ARBA" id="ARBA00006601"/>
    </source>
</evidence>
<dbReference type="Gene3D" id="1.10.1040.10">
    <property type="entry name" value="N-(1-d-carboxylethyl)-l-norvaline Dehydrogenase, domain 2"/>
    <property type="match status" value="1"/>
</dbReference>
<evidence type="ECO:0000259" key="2">
    <source>
        <dbReference type="Pfam" id="PF00984"/>
    </source>
</evidence>
<dbReference type="InterPro" id="IPR014026">
    <property type="entry name" value="UDP-Glc/GDP-Man_DH_dimer"/>
</dbReference>
<feature type="domain" description="UDP-glucose/GDP-mannose dehydrogenase dimerisation" evidence="2">
    <location>
        <begin position="191"/>
        <end position="286"/>
    </location>
</feature>
<evidence type="ECO:0000313" key="4">
    <source>
        <dbReference type="EMBL" id="QHT76235.1"/>
    </source>
</evidence>
<dbReference type="SUPFAM" id="SSF48179">
    <property type="entry name" value="6-phosphogluconate dehydrogenase C-terminal domain-like"/>
    <property type="match status" value="1"/>
</dbReference>
<dbReference type="InterPro" id="IPR036291">
    <property type="entry name" value="NAD(P)-bd_dom_sf"/>
</dbReference>
<dbReference type="Pfam" id="PF03721">
    <property type="entry name" value="UDPG_MGDP_dh_N"/>
    <property type="match status" value="1"/>
</dbReference>
<sequence>MSTRFINIVGYGYVGSALGYLCKENSVEFCVFDVVAKTESKAVKCFDKLSELVRYSEQFNENNVYFICVPTPSDDDGSCDTSIVESVIGQIQKQAGKKTSVIIKSTVQPGTCRKLHEQFGSDMFSIIFCPEFLKERTFQEDMFNASFCLLGGSDSDGDNKLEMEKKVIDRLYAHKSQHKQPFEILVHSYEECELFKYTLNVYLAVKVWYFNEIHDVAERLNVDYNRLNKLFRLDPRIGFSHTHVPGPDGKRGFGGKCLPKETRGMAFLQNTLGLDNSVFKCILERNLEMRGDHY</sequence>